<proteinExistence type="predicted"/>
<gene>
    <name evidence="1" type="ORF">UT30_C0047G0003</name>
</gene>
<evidence type="ECO:0000313" key="1">
    <source>
        <dbReference type="EMBL" id="KKR02843.1"/>
    </source>
</evidence>
<dbReference type="AlphaFoldDB" id="A0A0G0MI68"/>
<organism evidence="1 2">
    <name type="scientific">Candidatus Uhrbacteria bacterium GW2011_GWF2_39_13</name>
    <dbReference type="NCBI Taxonomy" id="1618995"/>
    <lineage>
        <taxon>Bacteria</taxon>
        <taxon>Candidatus Uhriibacteriota</taxon>
    </lineage>
</organism>
<name>A0A0G0MI68_9BACT</name>
<protein>
    <submittedName>
        <fullName evidence="1">Uncharacterized protein</fullName>
    </submittedName>
</protein>
<accession>A0A0G0MI68</accession>
<reference evidence="1 2" key="1">
    <citation type="journal article" date="2015" name="Nature">
        <title>rRNA introns, odd ribosomes, and small enigmatic genomes across a large radiation of phyla.</title>
        <authorList>
            <person name="Brown C.T."/>
            <person name="Hug L.A."/>
            <person name="Thomas B.C."/>
            <person name="Sharon I."/>
            <person name="Castelle C.J."/>
            <person name="Singh A."/>
            <person name="Wilkins M.J."/>
            <person name="Williams K.H."/>
            <person name="Banfield J.F."/>
        </authorList>
    </citation>
    <scope>NUCLEOTIDE SEQUENCE [LARGE SCALE GENOMIC DNA]</scope>
</reference>
<dbReference type="Proteomes" id="UP000033935">
    <property type="component" value="Unassembled WGS sequence"/>
</dbReference>
<comment type="caution">
    <text evidence="1">The sequence shown here is derived from an EMBL/GenBank/DDBJ whole genome shotgun (WGS) entry which is preliminary data.</text>
</comment>
<evidence type="ECO:0000313" key="2">
    <source>
        <dbReference type="Proteomes" id="UP000033935"/>
    </source>
</evidence>
<sequence length="397" mass="45927">MYEIYFSETCKEEKIMSECFLCKNETATLRESGYEWRIICPNCGKLVITDDLYSDIKAATGECFRLPLPEPDNGYRYLRVPVADLFFKARCVAAERKLKDQDEYILVYDYKKNELLPEVGNFYHIGIKEFLDSFPATHEVLDRALLNLGRLGSGIFGESIYIFETEVKKEIPSANINILYASNKNVAAKILINLKENNFIEVEEMNYQGSFFEWKFYISAKGWDRIAGLKNTADKYSEKAFIAMWFDVKHTRGIREALKKAILSSGYLPIVIDEVPHADFIMNRVINEINEARFVVADFTCINEDNKKDDKEDDKIKGGVRGGVYFEAGYARGQRKKVFHTCRKDSASEKRLHFDIKQINTLFWEPDGESIKDRDKFIDDLKQAIWAEVGKGPRLRK</sequence>
<dbReference type="EMBL" id="LBWG01000047">
    <property type="protein sequence ID" value="KKR02843.1"/>
    <property type="molecule type" value="Genomic_DNA"/>
</dbReference>